<comment type="caution">
    <text evidence="1">The sequence shown here is derived from an EMBL/GenBank/DDBJ whole genome shotgun (WGS) entry which is preliminary data.</text>
</comment>
<keyword evidence="2" id="KW-1185">Reference proteome</keyword>
<evidence type="ECO:0000313" key="2">
    <source>
        <dbReference type="Proteomes" id="UP000011529"/>
    </source>
</evidence>
<gene>
    <name evidence="1" type="ORF">RE6C_01242</name>
</gene>
<evidence type="ECO:0000313" key="1">
    <source>
        <dbReference type="EMBL" id="EMB17998.1"/>
    </source>
</evidence>
<name>M2B8H9_9BACT</name>
<accession>M2B8H9</accession>
<organism evidence="1 2">
    <name type="scientific">Rhodopirellula europaea 6C</name>
    <dbReference type="NCBI Taxonomy" id="1263867"/>
    <lineage>
        <taxon>Bacteria</taxon>
        <taxon>Pseudomonadati</taxon>
        <taxon>Planctomycetota</taxon>
        <taxon>Planctomycetia</taxon>
        <taxon>Pirellulales</taxon>
        <taxon>Pirellulaceae</taxon>
        <taxon>Rhodopirellula</taxon>
    </lineage>
</organism>
<reference evidence="1" key="1">
    <citation type="submission" date="2012-11" db="EMBL/GenBank/DDBJ databases">
        <title>Permanent draft genomes of Rhodopirellula europaea strain SH398 and 6C.</title>
        <authorList>
            <person name="Richter M."/>
            <person name="Richter-Heitmann T."/>
            <person name="Frank C."/>
            <person name="Harder J."/>
            <person name="Glockner F.O."/>
        </authorList>
    </citation>
    <scope>NUCLEOTIDE SEQUENCE</scope>
    <source>
        <strain evidence="1">6C</strain>
    </source>
</reference>
<dbReference type="AlphaFoldDB" id="M2B8H9"/>
<proteinExistence type="predicted"/>
<protein>
    <submittedName>
        <fullName evidence="1">Uncharacterized protein</fullName>
    </submittedName>
</protein>
<dbReference type="Proteomes" id="UP000011529">
    <property type="component" value="Unassembled WGS sequence"/>
</dbReference>
<dbReference type="EMBL" id="ANMO01000072">
    <property type="protein sequence ID" value="EMB17998.1"/>
    <property type="molecule type" value="Genomic_DNA"/>
</dbReference>
<sequence length="133" mass="14467">MTDPKSIKRVGELLALLPGVTHAKLRRSDASSVVDAVIGCESLAGFDAVARSACGANVLVTLGRSEATSFRKLESVPFLNCNVHFDDAEVECPSECERFGFYVASFLYNESIIDDSSLDELETAWSVNFSREP</sequence>
<reference evidence="1" key="2">
    <citation type="journal article" date="2013" name="Mar. Genomics">
        <title>Expression of sulfatases in Rhodopirellula baltica and the diversity of sulfatases in the genus Rhodopirellula.</title>
        <authorList>
            <person name="Wegner C.E."/>
            <person name="Richter-Heitmann T."/>
            <person name="Klindworth A."/>
            <person name="Klockow C."/>
            <person name="Richter M."/>
            <person name="Achstetter T."/>
            <person name="Glockner F.O."/>
            <person name="Harder J."/>
        </authorList>
    </citation>
    <scope>NUCLEOTIDE SEQUENCE [LARGE SCALE GENOMIC DNA]</scope>
    <source>
        <strain evidence="1">6C</strain>
    </source>
</reference>